<evidence type="ECO:0000256" key="5">
    <source>
        <dbReference type="ARBA" id="ARBA00022723"/>
    </source>
</evidence>
<accession>Q3ACH3</accession>
<dbReference type="InterPro" id="IPR023234">
    <property type="entry name" value="NarG-like_domain"/>
</dbReference>
<dbReference type="Pfam" id="PF02665">
    <property type="entry name" value="Nitrate_red_gam"/>
    <property type="match status" value="1"/>
</dbReference>
<dbReference type="InParanoid" id="Q3ACH3"/>
<dbReference type="PANTHER" id="PTHR43255">
    <property type="entry name" value="IRON-SULFUR-BINDING OXIDOREDUCTASE FADF-RELATED-RELATED"/>
    <property type="match status" value="1"/>
</dbReference>
<organism evidence="13 14">
    <name type="scientific">Carboxydothermus hydrogenoformans (strain ATCC BAA-161 / DSM 6008 / Z-2901)</name>
    <dbReference type="NCBI Taxonomy" id="246194"/>
    <lineage>
        <taxon>Bacteria</taxon>
        <taxon>Bacillati</taxon>
        <taxon>Bacillota</taxon>
        <taxon>Clostridia</taxon>
        <taxon>Thermoanaerobacterales</taxon>
        <taxon>Thermoanaerobacteraceae</taxon>
        <taxon>Carboxydothermus</taxon>
    </lineage>
</organism>
<dbReference type="RefSeq" id="WP_011344237.1">
    <property type="nucleotide sequence ID" value="NC_007503.1"/>
</dbReference>
<evidence type="ECO:0000256" key="7">
    <source>
        <dbReference type="ARBA" id="ARBA00023002"/>
    </source>
</evidence>
<dbReference type="KEGG" id="chy:CHY_1327"/>
<dbReference type="InterPro" id="IPR004017">
    <property type="entry name" value="Cys_rich_dom"/>
</dbReference>
<keyword evidence="6 11" id="KW-1133">Transmembrane helix</keyword>
<dbReference type="InterPro" id="IPR017896">
    <property type="entry name" value="4Fe4S_Fe-S-bd"/>
</dbReference>
<protein>
    <submittedName>
        <fullName evidence="13">Putative iron-sulfur-binding reductase</fullName>
    </submittedName>
</protein>
<name>Q3ACH3_CARHZ</name>
<dbReference type="eggNOG" id="COG2181">
    <property type="taxonomic scope" value="Bacteria"/>
</dbReference>
<dbReference type="Gene3D" id="1.20.950.20">
    <property type="entry name" value="Transmembrane di-heme cytochromes, Chain C"/>
    <property type="match status" value="1"/>
</dbReference>
<keyword evidence="7" id="KW-0560">Oxidoreductase</keyword>
<dbReference type="EMBL" id="CP000141">
    <property type="protein sequence ID" value="ABB15767.1"/>
    <property type="molecule type" value="Genomic_DNA"/>
</dbReference>
<comment type="subcellular location">
    <subcellularLocation>
        <location evidence="1">Cell membrane</location>
        <topology evidence="1">Multi-pass membrane protein</topology>
    </subcellularLocation>
</comment>
<dbReference type="PANTHER" id="PTHR43255:SF1">
    <property type="entry name" value="IRON-SULFUR-BINDING OXIDOREDUCTASE FADF-RELATED"/>
    <property type="match status" value="1"/>
</dbReference>
<dbReference type="GO" id="GO:0016491">
    <property type="term" value="F:oxidoreductase activity"/>
    <property type="evidence" value="ECO:0007669"/>
    <property type="project" value="UniProtKB-KW"/>
</dbReference>
<dbReference type="GO" id="GO:0051539">
    <property type="term" value="F:4 iron, 4 sulfur cluster binding"/>
    <property type="evidence" value="ECO:0007669"/>
    <property type="project" value="UniProtKB-KW"/>
</dbReference>
<dbReference type="InterPro" id="IPR051460">
    <property type="entry name" value="HdrC_iron-sulfur_subunit"/>
</dbReference>
<keyword evidence="3" id="KW-0004">4Fe-4S</keyword>
<evidence type="ECO:0000256" key="10">
    <source>
        <dbReference type="ARBA" id="ARBA00023136"/>
    </source>
</evidence>
<dbReference type="InterPro" id="IPR036197">
    <property type="entry name" value="NarG-like_sf"/>
</dbReference>
<feature type="transmembrane region" description="Helical" evidence="11">
    <location>
        <begin position="203"/>
        <end position="225"/>
    </location>
</feature>
<sequence length="682" mass="77327">MNGIPQRELYWNINHTAKFLMYPLFLIALAIFAYGMYQRYQYWKIGQKASVKWDFGRFLKETFFQRRILNELYPGLMHFGIFWGFTVLFLTTLIVAIQADFGIKVFTGNVYLLFSFLADVGGVAAIIGILMAIICRYIIKPDRLDNKPDDLISLLLILTILVTGYIVEGIRMAVAGDNWAAYSPFGNLVAQLFAGADEGILRLWHVILWWGHMLLAFGFIAYIPYSKLIHLFTAPINQALADPQSAKTFPLIDLEAEDAESFGVSTVEEFTQKQLLDLDSCTRCGRCQDNCPAYLTKKPLSPKKMTQDLKEALNERAPVIIARAKAELVKKGLGEEAATSEVEGAVTRALIGEVIEEDTIWSCTTCRACQEVCPVYVEHIPKTIELRRNLVLMESSFPQEVQLTFRNMENNGNPWGVGWASRADWAEGLDVPILGEMENPEEIEYLYWVGCAGSFDERNKKVSRALVKILKAAGIKFAILGTEEKCCGDSARRIGNEYLYQMLAQENIETMNNYKVKKIITACPHCYNTLKNDYPQFGGNYEVIHHSELIAKLLSENKIKLNSTDNRRFTYHDSCYLGRYNRVFNEPREVLKKVGVKLTEMSRNRETSFCCGAGGGRMWMEETLGERINVERTRQALATNPEGIAVNCPYCLTMLEDGIKAFDKTEEVKVYDIAELVAEKLN</sequence>
<dbReference type="PROSITE" id="PS51379">
    <property type="entry name" value="4FE4S_FER_2"/>
    <property type="match status" value="2"/>
</dbReference>
<dbReference type="InterPro" id="IPR017900">
    <property type="entry name" value="4Fe4S_Fe_S_CS"/>
</dbReference>
<dbReference type="InterPro" id="IPR009051">
    <property type="entry name" value="Helical_ferredxn"/>
</dbReference>
<dbReference type="Proteomes" id="UP000002706">
    <property type="component" value="Chromosome"/>
</dbReference>
<keyword evidence="8" id="KW-0408">Iron</keyword>
<evidence type="ECO:0000259" key="12">
    <source>
        <dbReference type="PROSITE" id="PS51379"/>
    </source>
</evidence>
<evidence type="ECO:0000256" key="2">
    <source>
        <dbReference type="ARBA" id="ARBA00022475"/>
    </source>
</evidence>
<dbReference type="STRING" id="246194.CHY_1327"/>
<dbReference type="eggNOG" id="COG0247">
    <property type="taxonomic scope" value="Bacteria"/>
</dbReference>
<feature type="transmembrane region" description="Helical" evidence="11">
    <location>
        <begin position="76"/>
        <end position="99"/>
    </location>
</feature>
<evidence type="ECO:0000256" key="8">
    <source>
        <dbReference type="ARBA" id="ARBA00023004"/>
    </source>
</evidence>
<evidence type="ECO:0000256" key="3">
    <source>
        <dbReference type="ARBA" id="ARBA00022485"/>
    </source>
</evidence>
<keyword evidence="5" id="KW-0479">Metal-binding</keyword>
<dbReference type="SUPFAM" id="SSF46548">
    <property type="entry name" value="alpha-helical ferredoxin"/>
    <property type="match status" value="1"/>
</dbReference>
<dbReference type="Gene3D" id="1.10.1060.10">
    <property type="entry name" value="Alpha-helical ferredoxin"/>
    <property type="match status" value="1"/>
</dbReference>
<dbReference type="GO" id="GO:0046872">
    <property type="term" value="F:metal ion binding"/>
    <property type="evidence" value="ECO:0007669"/>
    <property type="project" value="UniProtKB-KW"/>
</dbReference>
<evidence type="ECO:0000256" key="9">
    <source>
        <dbReference type="ARBA" id="ARBA00023014"/>
    </source>
</evidence>
<keyword evidence="14" id="KW-1185">Reference proteome</keyword>
<feature type="transmembrane region" description="Helical" evidence="11">
    <location>
        <begin position="20"/>
        <end position="37"/>
    </location>
</feature>
<gene>
    <name evidence="13" type="ordered locus">CHY_1327</name>
</gene>
<feature type="transmembrane region" description="Helical" evidence="11">
    <location>
        <begin position="111"/>
        <end position="139"/>
    </location>
</feature>
<keyword evidence="2" id="KW-1003">Cell membrane</keyword>
<evidence type="ECO:0000313" key="13">
    <source>
        <dbReference type="EMBL" id="ABB15767.1"/>
    </source>
</evidence>
<keyword evidence="10 11" id="KW-0472">Membrane</keyword>
<evidence type="ECO:0000256" key="11">
    <source>
        <dbReference type="SAM" id="Phobius"/>
    </source>
</evidence>
<keyword evidence="4 11" id="KW-0812">Transmembrane</keyword>
<feature type="transmembrane region" description="Helical" evidence="11">
    <location>
        <begin position="151"/>
        <end position="167"/>
    </location>
</feature>
<feature type="domain" description="4Fe-4S ferredoxin-type" evidence="12">
    <location>
        <begin position="272"/>
        <end position="301"/>
    </location>
</feature>
<evidence type="ECO:0000313" key="14">
    <source>
        <dbReference type="Proteomes" id="UP000002706"/>
    </source>
</evidence>
<dbReference type="Pfam" id="PF02754">
    <property type="entry name" value="CCG"/>
    <property type="match status" value="2"/>
</dbReference>
<reference evidence="13 14" key="1">
    <citation type="journal article" date="2005" name="PLoS Genet.">
        <title>Life in hot carbon monoxide: the complete genome sequence of Carboxydothermus hydrogenoformans Z-2901.</title>
        <authorList>
            <person name="Wu M."/>
            <person name="Ren Q."/>
            <person name="Durkin A.S."/>
            <person name="Daugherty S.C."/>
            <person name="Brinkac L.M."/>
            <person name="Dodson R.J."/>
            <person name="Madupu R."/>
            <person name="Sullivan S.A."/>
            <person name="Kolonay J.F."/>
            <person name="Haft D.H."/>
            <person name="Nelson W.C."/>
            <person name="Tallon L.J."/>
            <person name="Jones K.M."/>
            <person name="Ulrich L.E."/>
            <person name="Gonzalez J.M."/>
            <person name="Zhulin I.B."/>
            <person name="Robb F.T."/>
            <person name="Eisen J.A."/>
        </authorList>
    </citation>
    <scope>NUCLEOTIDE SEQUENCE [LARGE SCALE GENOMIC DNA]</scope>
    <source>
        <strain evidence="14">ATCC BAA-161 / DSM 6008 / Z-2901</strain>
    </source>
</reference>
<evidence type="ECO:0000256" key="1">
    <source>
        <dbReference type="ARBA" id="ARBA00004651"/>
    </source>
</evidence>
<feature type="transmembrane region" description="Helical" evidence="11">
    <location>
        <begin position="179"/>
        <end position="196"/>
    </location>
</feature>
<dbReference type="OrthoDB" id="9794954at2"/>
<dbReference type="GO" id="GO:0005886">
    <property type="term" value="C:plasma membrane"/>
    <property type="evidence" value="ECO:0007669"/>
    <property type="project" value="UniProtKB-SubCell"/>
</dbReference>
<keyword evidence="9" id="KW-0411">Iron-sulfur</keyword>
<feature type="domain" description="4Fe-4S ferredoxin-type" evidence="12">
    <location>
        <begin position="353"/>
        <end position="383"/>
    </location>
</feature>
<evidence type="ECO:0000256" key="6">
    <source>
        <dbReference type="ARBA" id="ARBA00022989"/>
    </source>
</evidence>
<dbReference type="AlphaFoldDB" id="Q3ACH3"/>
<proteinExistence type="predicted"/>
<evidence type="ECO:0000256" key="4">
    <source>
        <dbReference type="ARBA" id="ARBA00022692"/>
    </source>
</evidence>
<dbReference type="FunCoup" id="Q3ACH3">
    <property type="interactions" value="21"/>
</dbReference>
<dbReference type="SUPFAM" id="SSF103501">
    <property type="entry name" value="Respiratory nitrate reductase 1 gamma chain"/>
    <property type="match status" value="1"/>
</dbReference>
<dbReference type="Pfam" id="PF13183">
    <property type="entry name" value="Fer4_8"/>
    <property type="match status" value="1"/>
</dbReference>
<dbReference type="PROSITE" id="PS00198">
    <property type="entry name" value="4FE4S_FER_1"/>
    <property type="match status" value="1"/>
</dbReference>
<dbReference type="HOGENOM" id="CLU_005304_1_0_9"/>